<reference evidence="1" key="1">
    <citation type="submission" date="2022-04" db="EMBL/GenBank/DDBJ databases">
        <title>Tomato heritable bacteria conferring resistance against bacterial wilt.</title>
        <authorList>
            <person name="Yin J."/>
        </authorList>
    </citation>
    <scope>NUCLEOTIDE SEQUENCE</scope>
    <source>
        <strain evidence="1">Cra20</strain>
    </source>
</reference>
<gene>
    <name evidence="1" type="ORF">MZO42_10985</name>
</gene>
<evidence type="ECO:0000313" key="1">
    <source>
        <dbReference type="EMBL" id="MDT8759222.1"/>
    </source>
</evidence>
<accession>A0ABU3N3W2</accession>
<proteinExistence type="predicted"/>
<comment type="caution">
    <text evidence="1">The sequence shown here is derived from an EMBL/GenBank/DDBJ whole genome shotgun (WGS) entry which is preliminary data.</text>
</comment>
<protein>
    <submittedName>
        <fullName evidence="1">Uncharacterized protein</fullName>
    </submittedName>
</protein>
<organism evidence="1">
    <name type="scientific">Sphingomonas psychrotolerans</name>
    <dbReference type="NCBI Taxonomy" id="1327635"/>
    <lineage>
        <taxon>Bacteria</taxon>
        <taxon>Pseudomonadati</taxon>
        <taxon>Pseudomonadota</taxon>
        <taxon>Alphaproteobacteria</taxon>
        <taxon>Sphingomonadales</taxon>
        <taxon>Sphingomonadaceae</taxon>
        <taxon>Sphingomonas</taxon>
    </lineage>
</organism>
<dbReference type="EMBL" id="JALMLT010000002">
    <property type="protein sequence ID" value="MDT8759222.1"/>
    <property type="molecule type" value="Genomic_DNA"/>
</dbReference>
<sequence length="151" mass="15804">MAAIAAWIDASSGPRRTPMAGETLIGPWAVIVAADFSEPPSPEFDVDALPLWVPAEQAEGVALPPIVTAAPPSQTRMAYRLGHLIWRVQDGTLPPCAIVGLDSPAEPILAAVERAGTGAVDLATFPLLAAPLWALSPAHRADIAPRLPLLR</sequence>
<name>A0ABU3N3W2_9SPHN</name>